<dbReference type="AlphaFoldDB" id="A0A9N9ATR4"/>
<protein>
    <submittedName>
        <fullName evidence="1">10266_t:CDS:1</fullName>
    </submittedName>
</protein>
<evidence type="ECO:0000313" key="2">
    <source>
        <dbReference type="Proteomes" id="UP000789570"/>
    </source>
</evidence>
<reference evidence="1" key="1">
    <citation type="submission" date="2021-06" db="EMBL/GenBank/DDBJ databases">
        <authorList>
            <person name="Kallberg Y."/>
            <person name="Tangrot J."/>
            <person name="Rosling A."/>
        </authorList>
    </citation>
    <scope>NUCLEOTIDE SEQUENCE</scope>
    <source>
        <strain evidence="1">UK204</strain>
    </source>
</reference>
<gene>
    <name evidence="1" type="ORF">FCALED_LOCUS5808</name>
</gene>
<dbReference type="EMBL" id="CAJVPQ010001304">
    <property type="protein sequence ID" value="CAG8544535.1"/>
    <property type="molecule type" value="Genomic_DNA"/>
</dbReference>
<proteinExistence type="predicted"/>
<accession>A0A9N9ATR4</accession>
<comment type="caution">
    <text evidence="1">The sequence shown here is derived from an EMBL/GenBank/DDBJ whole genome shotgun (WGS) entry which is preliminary data.</text>
</comment>
<name>A0A9N9ATR4_9GLOM</name>
<dbReference type="Proteomes" id="UP000789570">
    <property type="component" value="Unassembled WGS sequence"/>
</dbReference>
<organism evidence="1 2">
    <name type="scientific">Funneliformis caledonium</name>
    <dbReference type="NCBI Taxonomy" id="1117310"/>
    <lineage>
        <taxon>Eukaryota</taxon>
        <taxon>Fungi</taxon>
        <taxon>Fungi incertae sedis</taxon>
        <taxon>Mucoromycota</taxon>
        <taxon>Glomeromycotina</taxon>
        <taxon>Glomeromycetes</taxon>
        <taxon>Glomerales</taxon>
        <taxon>Glomeraceae</taxon>
        <taxon>Funneliformis</taxon>
    </lineage>
</organism>
<keyword evidence="2" id="KW-1185">Reference proteome</keyword>
<sequence>MPKHIECNVKEVNPRMKKRHIKLEEQLKNHEEYNQLSISSSEEEQIYQSADDERLVFEEEKPIDDEEFYLNESDRVPYDYFSAPNLNDIDTNLNSEHINTSANFDDL</sequence>
<evidence type="ECO:0000313" key="1">
    <source>
        <dbReference type="EMBL" id="CAG8544535.1"/>
    </source>
</evidence>